<dbReference type="EMBL" id="KV425884">
    <property type="protein sequence ID" value="KZW03212.1"/>
    <property type="molecule type" value="Genomic_DNA"/>
</dbReference>
<feature type="chain" id="PRO_5007864859" evidence="1">
    <location>
        <begin position="21"/>
        <end position="131"/>
    </location>
</feature>
<gene>
    <name evidence="2" type="ORF">EXIGLDRAFT_725675</name>
</gene>
<protein>
    <submittedName>
        <fullName evidence="2">Uncharacterized protein</fullName>
    </submittedName>
</protein>
<evidence type="ECO:0000313" key="3">
    <source>
        <dbReference type="Proteomes" id="UP000077266"/>
    </source>
</evidence>
<name>A0A165Q7W2_EXIGL</name>
<keyword evidence="1" id="KW-0732">Signal</keyword>
<feature type="signal peptide" evidence="1">
    <location>
        <begin position="1"/>
        <end position="20"/>
    </location>
</feature>
<reference evidence="2 3" key="1">
    <citation type="journal article" date="2016" name="Mol. Biol. Evol.">
        <title>Comparative Genomics of Early-Diverging Mushroom-Forming Fungi Provides Insights into the Origins of Lignocellulose Decay Capabilities.</title>
        <authorList>
            <person name="Nagy L.G."/>
            <person name="Riley R."/>
            <person name="Tritt A."/>
            <person name="Adam C."/>
            <person name="Daum C."/>
            <person name="Floudas D."/>
            <person name="Sun H."/>
            <person name="Yadav J.S."/>
            <person name="Pangilinan J."/>
            <person name="Larsson K.H."/>
            <person name="Matsuura K."/>
            <person name="Barry K."/>
            <person name="Labutti K."/>
            <person name="Kuo R."/>
            <person name="Ohm R.A."/>
            <person name="Bhattacharya S.S."/>
            <person name="Shirouzu T."/>
            <person name="Yoshinaga Y."/>
            <person name="Martin F.M."/>
            <person name="Grigoriev I.V."/>
            <person name="Hibbett D.S."/>
        </authorList>
    </citation>
    <scope>NUCLEOTIDE SEQUENCE [LARGE SCALE GENOMIC DNA]</scope>
    <source>
        <strain evidence="2 3">HHB12029</strain>
    </source>
</reference>
<evidence type="ECO:0000313" key="2">
    <source>
        <dbReference type="EMBL" id="KZW03212.1"/>
    </source>
</evidence>
<accession>A0A165Q7W2</accession>
<evidence type="ECO:0000256" key="1">
    <source>
        <dbReference type="SAM" id="SignalP"/>
    </source>
</evidence>
<sequence length="131" mass="14467">MVHPAAFIASLLAAAVAVVADECYTTTNADTLTLTRGEGSFHGSIDIWGANCVGVEWQLQFNNNDQYNEQECTFDKNGATRLNLTVSDATYPFSCKAVDLATLDSGYFNLIYLGVNWEYNSYAYVYEGNFN</sequence>
<dbReference type="InParanoid" id="A0A165Q7W2"/>
<dbReference type="Proteomes" id="UP000077266">
    <property type="component" value="Unassembled WGS sequence"/>
</dbReference>
<proteinExistence type="predicted"/>
<organism evidence="2 3">
    <name type="scientific">Exidia glandulosa HHB12029</name>
    <dbReference type="NCBI Taxonomy" id="1314781"/>
    <lineage>
        <taxon>Eukaryota</taxon>
        <taxon>Fungi</taxon>
        <taxon>Dikarya</taxon>
        <taxon>Basidiomycota</taxon>
        <taxon>Agaricomycotina</taxon>
        <taxon>Agaricomycetes</taxon>
        <taxon>Auriculariales</taxon>
        <taxon>Exidiaceae</taxon>
        <taxon>Exidia</taxon>
    </lineage>
</organism>
<dbReference type="AlphaFoldDB" id="A0A165Q7W2"/>
<keyword evidence="3" id="KW-1185">Reference proteome</keyword>